<evidence type="ECO:0000313" key="2">
    <source>
        <dbReference type="EMBL" id="MBL6445218.1"/>
    </source>
</evidence>
<accession>A0A937KCG6</accession>
<organism evidence="2 3">
    <name type="scientific">Fulvivirga marina</name>
    <dbReference type="NCBI Taxonomy" id="2494733"/>
    <lineage>
        <taxon>Bacteria</taxon>
        <taxon>Pseudomonadati</taxon>
        <taxon>Bacteroidota</taxon>
        <taxon>Cytophagia</taxon>
        <taxon>Cytophagales</taxon>
        <taxon>Fulvivirgaceae</taxon>
        <taxon>Fulvivirga</taxon>
    </lineage>
</organism>
<keyword evidence="1" id="KW-0472">Membrane</keyword>
<dbReference type="Pfam" id="PF12412">
    <property type="entry name" value="DUF3667"/>
    <property type="match status" value="1"/>
</dbReference>
<gene>
    <name evidence="2" type="ORF">JMN32_02790</name>
</gene>
<dbReference type="InterPro" id="IPR022134">
    <property type="entry name" value="DUF3667"/>
</dbReference>
<evidence type="ECO:0000313" key="3">
    <source>
        <dbReference type="Proteomes" id="UP000614216"/>
    </source>
</evidence>
<evidence type="ECO:0000256" key="1">
    <source>
        <dbReference type="SAM" id="Phobius"/>
    </source>
</evidence>
<dbReference type="AlphaFoldDB" id="A0A937KCG6"/>
<dbReference type="RefSeq" id="WP_202854757.1">
    <property type="nucleotide sequence ID" value="NZ_JAEUGD010000004.1"/>
</dbReference>
<keyword evidence="3" id="KW-1185">Reference proteome</keyword>
<reference evidence="2" key="1">
    <citation type="submission" date="2021-01" db="EMBL/GenBank/DDBJ databases">
        <title>Fulvivirga kasyanovii gen. nov., sp nov., a novel member of the phylum Bacteroidetes isolated from seawater in a mussel farm.</title>
        <authorList>
            <person name="Zhao L.-H."/>
            <person name="Wang Z.-J."/>
        </authorList>
    </citation>
    <scope>NUCLEOTIDE SEQUENCE</scope>
    <source>
        <strain evidence="2">29W222</strain>
    </source>
</reference>
<protein>
    <submittedName>
        <fullName evidence="2">DUF3667 domain-containing protein</fullName>
    </submittedName>
</protein>
<dbReference type="EMBL" id="JAEUGD010000004">
    <property type="protein sequence ID" value="MBL6445218.1"/>
    <property type="molecule type" value="Genomic_DNA"/>
</dbReference>
<comment type="caution">
    <text evidence="2">The sequence shown here is derived from an EMBL/GenBank/DDBJ whole genome shotgun (WGS) entry which is preliminary data.</text>
</comment>
<dbReference type="Proteomes" id="UP000614216">
    <property type="component" value="Unassembled WGS sequence"/>
</dbReference>
<feature type="transmembrane region" description="Helical" evidence="1">
    <location>
        <begin position="217"/>
        <end position="238"/>
    </location>
</feature>
<feature type="transmembrane region" description="Helical" evidence="1">
    <location>
        <begin position="157"/>
        <end position="180"/>
    </location>
</feature>
<proteinExistence type="predicted"/>
<feature type="transmembrane region" description="Helical" evidence="1">
    <location>
        <begin position="79"/>
        <end position="98"/>
    </location>
</feature>
<keyword evidence="1" id="KW-0812">Transmembrane</keyword>
<name>A0A937KCG6_9BACT</name>
<feature type="transmembrane region" description="Helical" evidence="1">
    <location>
        <begin position="186"/>
        <end position="205"/>
    </location>
</feature>
<keyword evidence="1" id="KW-1133">Transmembrane helix</keyword>
<sequence>MICKNCSNRFEGNFCNNCGQSAKVRRFSFFYFVKENFFSSLDIENGLFYTIKLLFLRPGVAIREYLEGKRVSLYVPIKYLLLIGALAALVSMRFDLFLSEKPGPVLHVLPVDHLGAFLSFAEEYATVINVIAIPVFALFSWLFFFESKYNYTENLILNIYITAQQLIMLLLIFPVIALIPTWKEEVIAIYSAITLIYNLWVYFTFFKIVKFVQVAKAFFALICAYLLQFVLNYGFYLFMWNKLKGNVAIFQ</sequence>
<feature type="transmembrane region" description="Helical" evidence="1">
    <location>
        <begin position="124"/>
        <end position="145"/>
    </location>
</feature>